<evidence type="ECO:0000259" key="6">
    <source>
        <dbReference type="PROSITE" id="PS50011"/>
    </source>
</evidence>
<dbReference type="Gene3D" id="3.30.200.20">
    <property type="entry name" value="Phosphorylase Kinase, domain 1"/>
    <property type="match status" value="1"/>
</dbReference>
<evidence type="ECO:0000256" key="3">
    <source>
        <dbReference type="ARBA" id="ARBA00022741"/>
    </source>
</evidence>
<keyword evidence="1" id="KW-0723">Serine/threonine-protein kinase</keyword>
<evidence type="ECO:0000256" key="2">
    <source>
        <dbReference type="ARBA" id="ARBA00022679"/>
    </source>
</evidence>
<dbReference type="FunFam" id="1.10.510.10:FF:000634">
    <property type="entry name" value="Protein kinase C"/>
    <property type="match status" value="1"/>
</dbReference>
<evidence type="ECO:0000313" key="8">
    <source>
        <dbReference type="Proteomes" id="UP001221898"/>
    </source>
</evidence>
<keyword evidence="4" id="KW-0418">Kinase</keyword>
<dbReference type="SMART" id="SM00220">
    <property type="entry name" value="S_TKc"/>
    <property type="match status" value="1"/>
</dbReference>
<dbReference type="InterPro" id="IPR000719">
    <property type="entry name" value="Prot_kinase_dom"/>
</dbReference>
<accession>A0AAD7T427</accession>
<protein>
    <recommendedName>
        <fullName evidence="6">Protein kinase domain-containing protein</fullName>
    </recommendedName>
</protein>
<keyword evidence="8" id="KW-1185">Reference proteome</keyword>
<evidence type="ECO:0000256" key="1">
    <source>
        <dbReference type="ARBA" id="ARBA00022527"/>
    </source>
</evidence>
<dbReference type="InterPro" id="IPR008271">
    <property type="entry name" value="Ser/Thr_kinase_AS"/>
</dbReference>
<dbReference type="AlphaFoldDB" id="A0AAD7T427"/>
<dbReference type="PROSITE" id="PS50011">
    <property type="entry name" value="PROTEIN_KINASE_DOM"/>
    <property type="match status" value="1"/>
</dbReference>
<sequence>MEYHIQRVPVDKIQYDLEEVSAQVQRDLNDLVAQLEEKAALIPCDPEVKPATPHHDLVECPLSISLENFMLHKVLGEGTFGKDNIFFVMEYITGGDLLSLIEEKRRFDLVSTQFYAAELICGLQFLHRNGVIYRDLKLDNVMLGGDGHIKIVDFGLCRDNMLGDKCANSFCGSEHYIAPEIYQKQEYSFAVDWWSFGVLLFEMLTGRSPFRGADYDELYKSVCWDTPLYPGWVKDDSKDLLVKEGHNDCSSFDKELLNEAPKLSQGDSSSIGPMDQSAFADFSFINPKWCSAQ</sequence>
<evidence type="ECO:0000256" key="5">
    <source>
        <dbReference type="ARBA" id="ARBA00022840"/>
    </source>
</evidence>
<gene>
    <name evidence="7" type="ORF">AAFF_G00064130</name>
</gene>
<keyword evidence="3" id="KW-0547">Nucleotide-binding</keyword>
<dbReference type="GO" id="GO:0004674">
    <property type="term" value="F:protein serine/threonine kinase activity"/>
    <property type="evidence" value="ECO:0007669"/>
    <property type="project" value="UniProtKB-KW"/>
</dbReference>
<dbReference type="InterPro" id="IPR011009">
    <property type="entry name" value="Kinase-like_dom_sf"/>
</dbReference>
<dbReference type="PANTHER" id="PTHR24351">
    <property type="entry name" value="RIBOSOMAL PROTEIN S6 KINASE"/>
    <property type="match status" value="1"/>
</dbReference>
<dbReference type="Proteomes" id="UP001221898">
    <property type="component" value="Unassembled WGS sequence"/>
</dbReference>
<organism evidence="7 8">
    <name type="scientific">Aldrovandia affinis</name>
    <dbReference type="NCBI Taxonomy" id="143900"/>
    <lineage>
        <taxon>Eukaryota</taxon>
        <taxon>Metazoa</taxon>
        <taxon>Chordata</taxon>
        <taxon>Craniata</taxon>
        <taxon>Vertebrata</taxon>
        <taxon>Euteleostomi</taxon>
        <taxon>Actinopterygii</taxon>
        <taxon>Neopterygii</taxon>
        <taxon>Teleostei</taxon>
        <taxon>Notacanthiformes</taxon>
        <taxon>Halosauridae</taxon>
        <taxon>Aldrovandia</taxon>
    </lineage>
</organism>
<dbReference type="SUPFAM" id="SSF56112">
    <property type="entry name" value="Protein kinase-like (PK-like)"/>
    <property type="match status" value="1"/>
</dbReference>
<proteinExistence type="predicted"/>
<evidence type="ECO:0000256" key="4">
    <source>
        <dbReference type="ARBA" id="ARBA00022777"/>
    </source>
</evidence>
<dbReference type="GO" id="GO:0005524">
    <property type="term" value="F:ATP binding"/>
    <property type="evidence" value="ECO:0007669"/>
    <property type="project" value="UniProtKB-KW"/>
</dbReference>
<dbReference type="Gene3D" id="1.10.510.10">
    <property type="entry name" value="Transferase(Phosphotransferase) domain 1"/>
    <property type="match status" value="1"/>
</dbReference>
<name>A0AAD7T427_9TELE</name>
<reference evidence="7" key="1">
    <citation type="journal article" date="2023" name="Science">
        <title>Genome structures resolve the early diversification of teleost fishes.</title>
        <authorList>
            <person name="Parey E."/>
            <person name="Louis A."/>
            <person name="Montfort J."/>
            <person name="Bouchez O."/>
            <person name="Roques C."/>
            <person name="Iampietro C."/>
            <person name="Lluch J."/>
            <person name="Castinel A."/>
            <person name="Donnadieu C."/>
            <person name="Desvignes T."/>
            <person name="Floi Bucao C."/>
            <person name="Jouanno E."/>
            <person name="Wen M."/>
            <person name="Mejri S."/>
            <person name="Dirks R."/>
            <person name="Jansen H."/>
            <person name="Henkel C."/>
            <person name="Chen W.J."/>
            <person name="Zahm M."/>
            <person name="Cabau C."/>
            <person name="Klopp C."/>
            <person name="Thompson A.W."/>
            <person name="Robinson-Rechavi M."/>
            <person name="Braasch I."/>
            <person name="Lecointre G."/>
            <person name="Bobe J."/>
            <person name="Postlethwait J.H."/>
            <person name="Berthelot C."/>
            <person name="Roest Crollius H."/>
            <person name="Guiguen Y."/>
        </authorList>
    </citation>
    <scope>NUCLEOTIDE SEQUENCE</scope>
    <source>
        <strain evidence="7">NC1722</strain>
    </source>
</reference>
<dbReference type="PROSITE" id="PS00108">
    <property type="entry name" value="PROTEIN_KINASE_ST"/>
    <property type="match status" value="1"/>
</dbReference>
<keyword evidence="5" id="KW-0067">ATP-binding</keyword>
<dbReference type="Pfam" id="PF00069">
    <property type="entry name" value="Pkinase"/>
    <property type="match status" value="1"/>
</dbReference>
<evidence type="ECO:0000313" key="7">
    <source>
        <dbReference type="EMBL" id="KAJ8413815.1"/>
    </source>
</evidence>
<keyword evidence="2" id="KW-0808">Transferase</keyword>
<feature type="domain" description="Protein kinase" evidence="6">
    <location>
        <begin position="1"/>
        <end position="280"/>
    </location>
</feature>
<dbReference type="EMBL" id="JAINUG010000014">
    <property type="protein sequence ID" value="KAJ8413815.1"/>
    <property type="molecule type" value="Genomic_DNA"/>
</dbReference>
<comment type="caution">
    <text evidence="7">The sequence shown here is derived from an EMBL/GenBank/DDBJ whole genome shotgun (WGS) entry which is preliminary data.</text>
</comment>